<dbReference type="Proteomes" id="UP000244523">
    <property type="component" value="Unassembled WGS sequence"/>
</dbReference>
<dbReference type="AlphaFoldDB" id="A0A2T6KMN1"/>
<comment type="caution">
    <text evidence="2">The sequence shown here is derived from an EMBL/GenBank/DDBJ whole genome shotgun (WGS) entry which is preliminary data.</text>
</comment>
<proteinExistence type="predicted"/>
<keyword evidence="3" id="KW-1185">Reference proteome</keyword>
<keyword evidence="1" id="KW-1133">Transmembrane helix</keyword>
<evidence type="ECO:0000256" key="1">
    <source>
        <dbReference type="SAM" id="Phobius"/>
    </source>
</evidence>
<feature type="transmembrane region" description="Helical" evidence="1">
    <location>
        <begin position="107"/>
        <end position="135"/>
    </location>
</feature>
<dbReference type="GO" id="GO:0005886">
    <property type="term" value="C:plasma membrane"/>
    <property type="evidence" value="ECO:0007669"/>
    <property type="project" value="TreeGrafter"/>
</dbReference>
<evidence type="ECO:0000313" key="2">
    <source>
        <dbReference type="EMBL" id="PUB17482.1"/>
    </source>
</evidence>
<keyword evidence="1" id="KW-0812">Transmembrane</keyword>
<keyword evidence="1" id="KW-0472">Membrane</keyword>
<gene>
    <name evidence="2" type="ORF">C8N45_102494</name>
</gene>
<name>A0A2T6KMN1_9RHOB</name>
<feature type="transmembrane region" description="Helical" evidence="1">
    <location>
        <begin position="68"/>
        <end position="95"/>
    </location>
</feature>
<reference evidence="2 3" key="1">
    <citation type="submission" date="2018-04" db="EMBL/GenBank/DDBJ databases">
        <title>Genomic Encyclopedia of Archaeal and Bacterial Type Strains, Phase II (KMG-II): from individual species to whole genera.</title>
        <authorList>
            <person name="Goeker M."/>
        </authorList>
    </citation>
    <scope>NUCLEOTIDE SEQUENCE [LARGE SCALE GENOMIC DNA]</scope>
    <source>
        <strain evidence="2 3">DSM 29955</strain>
    </source>
</reference>
<dbReference type="PANTHER" id="PTHR34980">
    <property type="entry name" value="INNER MEMBRANE PROTEIN-RELATED-RELATED"/>
    <property type="match status" value="1"/>
</dbReference>
<dbReference type="RefSeq" id="WP_108385595.1">
    <property type="nucleotide sequence ID" value="NZ_QBUD01000002.1"/>
</dbReference>
<feature type="transmembrane region" description="Helical" evidence="1">
    <location>
        <begin position="27"/>
        <end position="48"/>
    </location>
</feature>
<dbReference type="PANTHER" id="PTHR34980:SF2">
    <property type="entry name" value="INNER MEMBRANE PROTEIN YHAH-RELATED"/>
    <property type="match status" value="1"/>
</dbReference>
<dbReference type="InterPro" id="IPR008523">
    <property type="entry name" value="DUF805"/>
</dbReference>
<accession>A0A2T6KMN1</accession>
<protein>
    <submittedName>
        <fullName evidence="2">Uncharacterized membrane protein YhaH (DUF805 family)</fullName>
    </submittedName>
</protein>
<organism evidence="2 3">
    <name type="scientific">Yoonia sediminilitoris</name>
    <dbReference type="NCBI Taxonomy" id="1286148"/>
    <lineage>
        <taxon>Bacteria</taxon>
        <taxon>Pseudomonadati</taxon>
        <taxon>Pseudomonadota</taxon>
        <taxon>Alphaproteobacteria</taxon>
        <taxon>Rhodobacterales</taxon>
        <taxon>Paracoccaceae</taxon>
        <taxon>Yoonia</taxon>
    </lineage>
</organism>
<dbReference type="OrthoDB" id="9812349at2"/>
<sequence length="161" mass="17602">MTFSESVRTCLREKYATFSGRASRSEYWWYFLFIMLVYFALIIVMGVFGGATAAINPNMGNGDLENGLGMGMIISIILIGVFWLAVLLPSIAVVVRRLHDRNLSGWWYLGLILVGIVPIIGPIVSLVGGIVFFVIMCLKGTDGPNKYGADPLKGGEADIFS</sequence>
<evidence type="ECO:0000313" key="3">
    <source>
        <dbReference type="Proteomes" id="UP000244523"/>
    </source>
</evidence>
<dbReference type="EMBL" id="QBUD01000002">
    <property type="protein sequence ID" value="PUB17482.1"/>
    <property type="molecule type" value="Genomic_DNA"/>
</dbReference>
<dbReference type="Pfam" id="PF05656">
    <property type="entry name" value="DUF805"/>
    <property type="match status" value="1"/>
</dbReference>